<organism evidence="3 4">
    <name type="scientific">Acanthoscelides obtectus</name>
    <name type="common">Bean weevil</name>
    <name type="synonym">Bruchus obtectus</name>
    <dbReference type="NCBI Taxonomy" id="200917"/>
    <lineage>
        <taxon>Eukaryota</taxon>
        <taxon>Metazoa</taxon>
        <taxon>Ecdysozoa</taxon>
        <taxon>Arthropoda</taxon>
        <taxon>Hexapoda</taxon>
        <taxon>Insecta</taxon>
        <taxon>Pterygota</taxon>
        <taxon>Neoptera</taxon>
        <taxon>Endopterygota</taxon>
        <taxon>Coleoptera</taxon>
        <taxon>Polyphaga</taxon>
        <taxon>Cucujiformia</taxon>
        <taxon>Chrysomeloidea</taxon>
        <taxon>Chrysomelidae</taxon>
        <taxon>Bruchinae</taxon>
        <taxon>Bruchini</taxon>
        <taxon>Acanthoscelides</taxon>
    </lineage>
</organism>
<gene>
    <name evidence="3" type="ORF">ACAOBT_LOCUS1566</name>
</gene>
<dbReference type="OrthoDB" id="98591at2759"/>
<protein>
    <recommendedName>
        <fullName evidence="2">SBSPON-like C-terminal domain-containing protein</fullName>
    </recommendedName>
</protein>
<dbReference type="InterPro" id="IPR056801">
    <property type="entry name" value="SBSPON_C"/>
</dbReference>
<dbReference type="PANTHER" id="PTHR20920">
    <property type="entry name" value="RPE-SPONDIN"/>
    <property type="match status" value="1"/>
</dbReference>
<feature type="domain" description="SBSPON-like C-terminal" evidence="2">
    <location>
        <begin position="42"/>
        <end position="141"/>
    </location>
</feature>
<feature type="region of interest" description="Disordered" evidence="1">
    <location>
        <begin position="22"/>
        <end position="46"/>
    </location>
</feature>
<reference evidence="3" key="1">
    <citation type="submission" date="2022-03" db="EMBL/GenBank/DDBJ databases">
        <authorList>
            <person name="Sayadi A."/>
        </authorList>
    </citation>
    <scope>NUCLEOTIDE SEQUENCE</scope>
</reference>
<dbReference type="AlphaFoldDB" id="A0A9P0JPN9"/>
<proteinExistence type="predicted"/>
<dbReference type="InterPro" id="IPR039942">
    <property type="entry name" value="SBSPO"/>
</dbReference>
<dbReference type="EMBL" id="CAKOFQ010006665">
    <property type="protein sequence ID" value="CAH1956444.1"/>
    <property type="molecule type" value="Genomic_DNA"/>
</dbReference>
<evidence type="ECO:0000259" key="2">
    <source>
        <dbReference type="Pfam" id="PF25031"/>
    </source>
</evidence>
<dbReference type="Proteomes" id="UP001152888">
    <property type="component" value="Unassembled WGS sequence"/>
</dbReference>
<evidence type="ECO:0000313" key="4">
    <source>
        <dbReference type="Proteomes" id="UP001152888"/>
    </source>
</evidence>
<accession>A0A9P0JPN9</accession>
<dbReference type="Pfam" id="PF25031">
    <property type="entry name" value="SBSPON_C"/>
    <property type="match status" value="1"/>
</dbReference>
<name>A0A9P0JPN9_ACAOB</name>
<evidence type="ECO:0000256" key="1">
    <source>
        <dbReference type="SAM" id="MobiDB-lite"/>
    </source>
</evidence>
<sequence>MSFDAFNFFVTEIAMLLPGSLSHSRTANHTSDIRKNLGVRDPSENPQYDPKKTYCVEFEVLKASKACRKEDNYKTLKEGEHVCVRCESEALHENLGWRCQGHGVEGRPTRWSALSAPHCHGKWARVHHVSDAQCRCPRGSPQFIFV</sequence>
<comment type="caution">
    <text evidence="3">The sequence shown here is derived from an EMBL/GenBank/DDBJ whole genome shotgun (WGS) entry which is preliminary data.</text>
</comment>
<keyword evidence="4" id="KW-1185">Reference proteome</keyword>
<dbReference type="PANTHER" id="PTHR20920:SF5">
    <property type="entry name" value="SMB DOMAIN-CONTAINING PROTEIN"/>
    <property type="match status" value="1"/>
</dbReference>
<evidence type="ECO:0000313" key="3">
    <source>
        <dbReference type="EMBL" id="CAH1956444.1"/>
    </source>
</evidence>